<evidence type="ECO:0000313" key="5">
    <source>
        <dbReference type="Proteomes" id="UP001165065"/>
    </source>
</evidence>
<evidence type="ECO:0008006" key="6">
    <source>
        <dbReference type="Google" id="ProtNLM"/>
    </source>
</evidence>
<evidence type="ECO:0000313" key="4">
    <source>
        <dbReference type="EMBL" id="GMI43132.1"/>
    </source>
</evidence>
<sequence>MPKDGPMPKKHKTAPKDDNDGIPIPDNTPLDYINLTTHSDSFGVDPIPVSWGHPNPMVRGPVICTIRHAAQRNAIGAHQGSYCVYTGLAVAAGKLNPEHMPELKLTTPVFDIGPFPSWADPRKIASIDPFGHVITDAYRSYLNKGYDIRPTIAVTKAHIDLPETREAMAAGRLKADGKILLETGQSIVSKAAIEPVWYLPEVARRFGCTESKLRQSIFRMTNGMYPELITRPDLKIFLPPIGGLTIYIWGDPATIPDEDIPLTCRVHDECNGSDVFGSDICTCRPYMTHAIEECIKTAQAGGCGIVVYFRKEGRSLGEVTKYLVYNTRKRQEGGDSAEKYFNCTEQVAGVQDTRFQALMPDPLHFLGVTKIHNFISMSDMKYNAIVQTGIKIENRVEIPPELVPADAQVEITAKVFHGYNAGDAYQGIGEKDMKQTKGREYKYDMPEEKDASAFIVQDEGTAEEKK</sequence>
<accession>A0A9W7GC26</accession>
<dbReference type="AlphaFoldDB" id="A0A9W7GC26"/>
<comment type="caution">
    <text evidence="4">The sequence shown here is derived from an EMBL/GenBank/DDBJ whole genome shotgun (WGS) entry which is preliminary data.</text>
</comment>
<organism evidence="4 5">
    <name type="scientific">Triparma columacea</name>
    <dbReference type="NCBI Taxonomy" id="722753"/>
    <lineage>
        <taxon>Eukaryota</taxon>
        <taxon>Sar</taxon>
        <taxon>Stramenopiles</taxon>
        <taxon>Ochrophyta</taxon>
        <taxon>Bolidophyceae</taxon>
        <taxon>Parmales</taxon>
        <taxon>Triparmaceae</taxon>
        <taxon>Triparma</taxon>
    </lineage>
</organism>
<evidence type="ECO:0000256" key="1">
    <source>
        <dbReference type="SAM" id="MobiDB-lite"/>
    </source>
</evidence>
<feature type="domain" description="GTP cyclohydrolase N-terminal" evidence="3">
    <location>
        <begin position="32"/>
        <end position="219"/>
    </location>
</feature>
<dbReference type="PANTHER" id="PTHR47259">
    <property type="match status" value="1"/>
</dbReference>
<reference evidence="5" key="1">
    <citation type="journal article" date="2023" name="Commun. Biol.">
        <title>Genome analysis of Parmales, the sister group of diatoms, reveals the evolutionary specialization of diatoms from phago-mixotrophs to photoautotrophs.</title>
        <authorList>
            <person name="Ban H."/>
            <person name="Sato S."/>
            <person name="Yoshikawa S."/>
            <person name="Yamada K."/>
            <person name="Nakamura Y."/>
            <person name="Ichinomiya M."/>
            <person name="Sato N."/>
            <person name="Blanc-Mathieu R."/>
            <person name="Endo H."/>
            <person name="Kuwata A."/>
            <person name="Ogata H."/>
        </authorList>
    </citation>
    <scope>NUCLEOTIDE SEQUENCE [LARGE SCALE GENOMIC DNA]</scope>
</reference>
<dbReference type="InterPro" id="IPR032677">
    <property type="entry name" value="GTP_cyclohydro_II"/>
</dbReference>
<dbReference type="NCBIfam" id="NF005536">
    <property type="entry name" value="PRK07198.1"/>
    <property type="match status" value="1"/>
</dbReference>
<proteinExistence type="predicted"/>
<protein>
    <recommendedName>
        <fullName evidence="6">GTP cyclohydrolase II</fullName>
    </recommendedName>
</protein>
<feature type="domain" description="GTP cyclohydrolase II" evidence="2">
    <location>
        <begin position="256"/>
        <end position="396"/>
    </location>
</feature>
<dbReference type="EMBL" id="BRYA01000188">
    <property type="protein sequence ID" value="GMI43132.1"/>
    <property type="molecule type" value="Genomic_DNA"/>
</dbReference>
<dbReference type="PANTHER" id="PTHR47259:SF2">
    <property type="entry name" value="URACIL-REGULATED PROTEIN 1"/>
    <property type="match status" value="1"/>
</dbReference>
<name>A0A9W7GC26_9STRA</name>
<dbReference type="Pfam" id="PF00925">
    <property type="entry name" value="GTP_cyclohydro2"/>
    <property type="match status" value="1"/>
</dbReference>
<dbReference type="SUPFAM" id="SSF142695">
    <property type="entry name" value="RibA-like"/>
    <property type="match status" value="1"/>
</dbReference>
<gene>
    <name evidence="4" type="ORF">TrCOL_g9082</name>
</gene>
<dbReference type="Proteomes" id="UP001165065">
    <property type="component" value="Unassembled WGS sequence"/>
</dbReference>
<dbReference type="InterPro" id="IPR036144">
    <property type="entry name" value="RibA-like_sf"/>
</dbReference>
<evidence type="ECO:0000259" key="3">
    <source>
        <dbReference type="Pfam" id="PF12471"/>
    </source>
</evidence>
<dbReference type="Gene3D" id="3.40.50.10990">
    <property type="entry name" value="GTP cyclohydrolase II"/>
    <property type="match status" value="1"/>
</dbReference>
<dbReference type="OrthoDB" id="57939at2759"/>
<dbReference type="Pfam" id="PF12471">
    <property type="entry name" value="GTP_CH_N"/>
    <property type="match status" value="1"/>
</dbReference>
<dbReference type="InterPro" id="IPR022163">
    <property type="entry name" value="GTP_CH_N"/>
</dbReference>
<evidence type="ECO:0000259" key="2">
    <source>
        <dbReference type="Pfam" id="PF00925"/>
    </source>
</evidence>
<feature type="region of interest" description="Disordered" evidence="1">
    <location>
        <begin position="1"/>
        <end position="28"/>
    </location>
</feature>
<keyword evidence="5" id="KW-1185">Reference proteome</keyword>